<dbReference type="GO" id="GO:0008381">
    <property type="term" value="F:mechanosensitive monoatomic ion channel activity"/>
    <property type="evidence" value="ECO:0007669"/>
    <property type="project" value="InterPro"/>
</dbReference>
<feature type="transmembrane region" description="Helical" evidence="2">
    <location>
        <begin position="544"/>
        <end position="561"/>
    </location>
</feature>
<feature type="transmembrane region" description="Helical" evidence="2">
    <location>
        <begin position="229"/>
        <end position="247"/>
    </location>
</feature>
<evidence type="ECO:0000256" key="3">
    <source>
        <dbReference type="SAM" id="SignalP"/>
    </source>
</evidence>
<feature type="region of interest" description="Disordered" evidence="1">
    <location>
        <begin position="1358"/>
        <end position="1417"/>
    </location>
</feature>
<feature type="region of interest" description="Disordered" evidence="1">
    <location>
        <begin position="1284"/>
        <end position="1338"/>
    </location>
</feature>
<keyword evidence="2" id="KW-1133">Transmembrane helix</keyword>
<dbReference type="OrthoDB" id="303066at2759"/>
<feature type="transmembrane region" description="Helical" evidence="2">
    <location>
        <begin position="449"/>
        <end position="471"/>
    </location>
</feature>
<feature type="compositionally biased region" description="Acidic residues" evidence="1">
    <location>
        <begin position="56"/>
        <end position="66"/>
    </location>
</feature>
<name>A0A553QNY9_9TELE</name>
<feature type="transmembrane region" description="Helical" evidence="2">
    <location>
        <begin position="520"/>
        <end position="538"/>
    </location>
</feature>
<evidence type="ECO:0000313" key="7">
    <source>
        <dbReference type="Proteomes" id="UP000316079"/>
    </source>
</evidence>
<feature type="compositionally biased region" description="Basic and acidic residues" evidence="1">
    <location>
        <begin position="1358"/>
        <end position="1371"/>
    </location>
</feature>
<feature type="non-terminal residue" evidence="6">
    <location>
        <position position="1473"/>
    </location>
</feature>
<evidence type="ECO:0000259" key="4">
    <source>
        <dbReference type="Pfam" id="PF15917"/>
    </source>
</evidence>
<organism evidence="6 7">
    <name type="scientific">Danionella cerebrum</name>
    <dbReference type="NCBI Taxonomy" id="2873325"/>
    <lineage>
        <taxon>Eukaryota</taxon>
        <taxon>Metazoa</taxon>
        <taxon>Chordata</taxon>
        <taxon>Craniata</taxon>
        <taxon>Vertebrata</taxon>
        <taxon>Euteleostomi</taxon>
        <taxon>Actinopterygii</taxon>
        <taxon>Neopterygii</taxon>
        <taxon>Teleostei</taxon>
        <taxon>Ostariophysi</taxon>
        <taxon>Cypriniformes</taxon>
        <taxon>Danionidae</taxon>
        <taxon>Danioninae</taxon>
        <taxon>Danionella</taxon>
    </lineage>
</organism>
<proteinExistence type="predicted"/>
<dbReference type="GO" id="GO:0016020">
    <property type="term" value="C:membrane"/>
    <property type="evidence" value="ECO:0007669"/>
    <property type="project" value="InterPro"/>
</dbReference>
<dbReference type="InterPro" id="IPR031805">
    <property type="entry name" value="Piezo_TM25-28"/>
</dbReference>
<dbReference type="Proteomes" id="UP000316079">
    <property type="component" value="Unassembled WGS sequence"/>
</dbReference>
<feature type="non-terminal residue" evidence="6">
    <location>
        <position position="1"/>
    </location>
</feature>
<feature type="transmembrane region" description="Helical" evidence="2">
    <location>
        <begin position="1115"/>
        <end position="1138"/>
    </location>
</feature>
<reference evidence="6 7" key="1">
    <citation type="journal article" date="2019" name="Sci. Data">
        <title>Hybrid genome assembly and annotation of Danionella translucida.</title>
        <authorList>
            <person name="Kadobianskyi M."/>
            <person name="Schulze L."/>
            <person name="Schuelke M."/>
            <person name="Judkewitz B."/>
        </authorList>
    </citation>
    <scope>NUCLEOTIDE SEQUENCE [LARGE SCALE GENOMIC DNA]</scope>
    <source>
        <strain evidence="6 7">Bolton</strain>
    </source>
</reference>
<feature type="chain" id="PRO_5021793421" description="Piezo domain-containing protein" evidence="3">
    <location>
        <begin position="17"/>
        <end position="1473"/>
    </location>
</feature>
<dbReference type="PANTHER" id="PTHR47049">
    <property type="entry name" value="PIEZO-TYPE MECHANOSENSITIVE ION CHANNEL HOMOLOG"/>
    <property type="match status" value="1"/>
</dbReference>
<feature type="compositionally biased region" description="Acidic residues" evidence="1">
    <location>
        <begin position="1397"/>
        <end position="1413"/>
    </location>
</feature>
<feature type="transmembrane region" description="Helical" evidence="2">
    <location>
        <begin position="746"/>
        <end position="767"/>
    </location>
</feature>
<accession>A0A553QNY9</accession>
<dbReference type="Pfam" id="PF15917">
    <property type="entry name" value="Piezo_TM25-28"/>
    <property type="match status" value="2"/>
</dbReference>
<dbReference type="InterPro" id="IPR027272">
    <property type="entry name" value="Piezo"/>
</dbReference>
<feature type="domain" description="Piezo TM25-28" evidence="4">
    <location>
        <begin position="1069"/>
        <end position="1294"/>
    </location>
</feature>
<evidence type="ECO:0008006" key="8">
    <source>
        <dbReference type="Google" id="ProtNLM"/>
    </source>
</evidence>
<feature type="transmembrane region" description="Helical" evidence="2">
    <location>
        <begin position="117"/>
        <end position="146"/>
    </location>
</feature>
<keyword evidence="2" id="KW-0812">Transmembrane</keyword>
<gene>
    <name evidence="6" type="ORF">DNTS_003339</name>
</gene>
<evidence type="ECO:0000256" key="1">
    <source>
        <dbReference type="SAM" id="MobiDB-lite"/>
    </source>
</evidence>
<comment type="caution">
    <text evidence="6">The sequence shown here is derived from an EMBL/GenBank/DDBJ whole genome shotgun (WGS) entry which is preliminary data.</text>
</comment>
<evidence type="ECO:0000256" key="2">
    <source>
        <dbReference type="SAM" id="Phobius"/>
    </source>
</evidence>
<feature type="transmembrane region" description="Helical" evidence="2">
    <location>
        <begin position="152"/>
        <end position="177"/>
    </location>
</feature>
<keyword evidence="3" id="KW-0732">Signal</keyword>
<feature type="transmembrane region" description="Helical" evidence="2">
    <location>
        <begin position="408"/>
        <end position="429"/>
    </location>
</feature>
<dbReference type="STRING" id="623744.A0A553QNY9"/>
<feature type="transmembrane region" description="Helical" evidence="2">
    <location>
        <begin position="1090"/>
        <end position="1109"/>
    </location>
</feature>
<dbReference type="EMBL" id="SRMA01025726">
    <property type="protein sequence ID" value="TRY91695.1"/>
    <property type="molecule type" value="Genomic_DNA"/>
</dbReference>
<evidence type="ECO:0000313" key="6">
    <source>
        <dbReference type="EMBL" id="TRY91695.1"/>
    </source>
</evidence>
<keyword evidence="2" id="KW-0472">Membrane</keyword>
<feature type="transmembrane region" description="Helical" evidence="2">
    <location>
        <begin position="971"/>
        <end position="993"/>
    </location>
</feature>
<feature type="transmembrane region" description="Helical" evidence="2">
    <location>
        <begin position="915"/>
        <end position="937"/>
    </location>
</feature>
<feature type="domain" description="Piezo TM1-24" evidence="5">
    <location>
        <begin position="76"/>
        <end position="651"/>
    </location>
</feature>
<feature type="compositionally biased region" description="Polar residues" evidence="1">
    <location>
        <begin position="76"/>
        <end position="85"/>
    </location>
</feature>
<feature type="signal peptide" evidence="3">
    <location>
        <begin position="1"/>
        <end position="16"/>
    </location>
</feature>
<feature type="region of interest" description="Disordered" evidence="1">
    <location>
        <begin position="55"/>
        <end position="85"/>
    </location>
</feature>
<evidence type="ECO:0000259" key="5">
    <source>
        <dbReference type="Pfam" id="PF24871"/>
    </source>
</evidence>
<feature type="domain" description="Piezo TM25-28" evidence="4">
    <location>
        <begin position="1309"/>
        <end position="1362"/>
    </location>
</feature>
<dbReference type="InterPro" id="IPR056769">
    <property type="entry name" value="Piezo_TM1-24"/>
</dbReference>
<feature type="transmembrane region" description="Helical" evidence="2">
    <location>
        <begin position="573"/>
        <end position="592"/>
    </location>
</feature>
<keyword evidence="7" id="KW-1185">Reference proteome</keyword>
<protein>
    <recommendedName>
        <fullName evidence="8">Piezo domain-containing protein</fullName>
    </recommendedName>
</protein>
<dbReference type="Pfam" id="PF24871">
    <property type="entry name" value="Piezo_TM1-24"/>
    <property type="match status" value="1"/>
</dbReference>
<dbReference type="PANTHER" id="PTHR47049:SF7">
    <property type="entry name" value="PIEZO-TYPE MECHANOSENSITIVE ION CHANNEL COMPONENT 2 ISOFORM X1"/>
    <property type="match status" value="1"/>
</dbReference>
<feature type="transmembrane region" description="Helical" evidence="2">
    <location>
        <begin position="858"/>
        <end position="874"/>
    </location>
</feature>
<sequence length="1473" mass="168373">LLVFLVTLIIIRRCHAKLRVYQREALKLHQIYDSEVDEELRTFFIDQQIELRVDSDGELSDSDTEAESTGLEGCSADSSGESLTPRDSSEAFQKLLMFLSALRLLVSSVINSAGKVVVALLLGLAGLVCPSLTSALYFLLFLLLVWSWVLGWSISLLLFSSLCVMMSIFSAGHLLILYLYQLPVIQQMIPARDDNARLFGLTTLVQFNASEPFLLIMHPDSGWPEVLNPLLLLILYYTLIAMIHIWTRTIDEERTGLYSDDDCSTSSSFSNIHPFSPERNETVVLLWTRPWSKPAECGVKPLMPEEEFPDCFAVSPFTQKISYDAAVSEERRYEEKEMLNALEADQPGSSALKMLGDFIMKHSYITALIITMVWSISYNSWLTLVLLVWSCVIWMIKDRRRFTMCSAPFLSVYGTVLILLSFVSQLHLTHIHMLPALPKLLRMDLDLCAYPVPCLHLVAKVLFCVSFWILLRQHLKEKLEEPKLTQSAEEIPVEAQSDPGEQSEEDSSMFLALGSSVKTVLVKYWIFCCGFMFFFVSFSDNVAIYKIIYICLFLFCVLLYQVDYEAWRRSLKYFWAVVVGYSMLVLILIYIYQFRSISQLFQQILCISEERLRDLGLEQFDTVELFARILRPAFFLLACILQLHYFNSDFLSLTDLQRVPVQKPAQREEDLKETLKGVFHMMRSNIGRLIERLKEGRLDGAVKLWLLLVETLHHLTLRSVLFLWWVQDLGWRLLELHSFKLLSAGVVWVCVKEVSLMNLLFVVLWVFSQPYPRLRPLAFRLSSVWTCVMVICKMMYQLKSIKPSQYSSNCTADQSFLNTSGSLSADLLRSSALYVSPVDPALWLGALRKCEDRLLPCLWNHLLILALLVIHVTVQRHQLHHRLHRGLQSSSSSEVLFPGISLQSLEQGVLPALKYFVNFFFYRFGLEVCLVVAVNVIGQRMDLCSLLHSVALMLVLARRRRKAIAELWQKYCCFIAGFMTLQYLLCIGVPPALCKDYPWRTSSSQLSSNLIKWLFLPDYATAPNPSFILYDGLLLLVASLQLQVFQEENRASVRLLAGDNVEISRKLDPRTLSQYTNLSNFLHCRSYLDLLKVCVFSYIFWMVLSLIFLAGSSRISIFCLGYLLSCFYLMLFGGSLLTKPVECVLRRWDALIAYTCVVISLKNLLSLGSCAFLDSLQKNGCWLIQAFSMFCTIKGYSLPPADSECELPAAEAGIIWDAICFTVLLVQRRVFLSYYFLHVASDLQTSKILASRGAELFEAKLKKQVAARLELEIKSVEMLKKQMEKIRSKQRSGPHEQIPSDPGSSKNPESGYDLFETDSEEEEEETKDESQEDTASKKKTAFQLAYEAWVAGPGAALKEHEEQEHEELPRERRLHRQEGTTPNLCSEDLEGALLDSEGVDEEDSEERQEEFNPEEQGREPLFQRALLTLKFLWVFLLCLTEDSISALNSLCKDSLNISRVLRLEKTLLSKQHS</sequence>
<feature type="compositionally biased region" description="Acidic residues" evidence="1">
    <location>
        <begin position="1315"/>
        <end position="1332"/>
    </location>
</feature>